<dbReference type="Pfam" id="PF05623">
    <property type="entry name" value="DUF789"/>
    <property type="match status" value="2"/>
</dbReference>
<feature type="compositionally biased region" description="Basic and acidic residues" evidence="1">
    <location>
        <begin position="64"/>
        <end position="79"/>
    </location>
</feature>
<sequence>MGASGGSSSARFHGVDRFYSPPAVRKQIEQQQKQKLQQQQQSPTHRPARPKPRPAQPAAQPLVESRDAADNRAESDDSSSKPSVSSSPSSPSPVPSPPAGNLDRFLEFTTPVVPARYLPKTSVRGWRNCDAATVQSQPYFCLGDLWESFKEWSAYGAGVPLVLNGSDSVVQYYVPYLSAIQLYVDTSSATLRLRDRFPDTSSDSSCGSEVDQVQERITSLGTINHNVQGDFVGDSGDACTPATRPISVLASKFPDLKTYRSCDLLPLSWMSVAWYPIYRIPMGPTLRDLDACFLTFHSLSSPKNGAGPLSEVHGTHSVRDVKRCVKLTLSVFGLASYKFRGSIWTSNGLHERQSSSLLQAADKWLRRLRNFIWVPMGQFAIVCFYWHASFRDLMITLDLDLLQGHKRPVEKRDIEGGRPQPKLMASVILVSGEERAPLLPSPSPPCAAVAEDDEIRPWPSDHHPFLPLPDGAAPLEPPATPSDPKQRLASLDVFRGLTVALMILVDDAGGAFPSINHAPWFGVTLADFVMPFFLFSVGVSVALVFKKTPNKMAATKKVILRTINLFLLGLVLQGGYFHGRNHLTYGVDIDRIRWLGILQRISIGYFLAALSEVWLVSSILVDSPMSYVKKYYMEWIIAIVISATYVSLLLGLYVPNWQFEAPGSNSTLSNSYYGTKIETVQCRVRGSLGPPCNAVGLIDRLLLGQRHLYHNPVYKRTKECSVNSPDYGPLPPNSPAWCLAPFDPEGLLSSLMAAVTCFAGLHFGHLIVHFKSHTQRILLWSITSLILVLCAFVVQLSGMPFSKPLYTLSYMFLTAGASGFLFILIYYIVDVNQLKMTFILFQWMGMNALIVYILAASELFPAFIQGFYWRSPQNNLVNATESILQTIFHSKRWGTLAFVLLEIMFWCLAAGFLHMKGIFIKL</sequence>
<feature type="transmembrane region" description="Helical" evidence="2">
    <location>
        <begin position="849"/>
        <end position="869"/>
    </location>
</feature>
<proteinExistence type="predicted"/>
<feature type="region of interest" description="Disordered" evidence="1">
    <location>
        <begin position="1"/>
        <end position="103"/>
    </location>
</feature>
<accession>A0A9E7JNU2</accession>
<feature type="transmembrane region" description="Helical" evidence="2">
    <location>
        <begin position="893"/>
        <end position="913"/>
    </location>
</feature>
<evidence type="ECO:0000313" key="5">
    <source>
        <dbReference type="Proteomes" id="UP001055439"/>
    </source>
</evidence>
<feature type="transmembrane region" description="Helical" evidence="2">
    <location>
        <begin position="747"/>
        <end position="770"/>
    </location>
</feature>
<keyword evidence="2" id="KW-1133">Transmembrane helix</keyword>
<evidence type="ECO:0000256" key="1">
    <source>
        <dbReference type="SAM" id="MobiDB-lite"/>
    </source>
</evidence>
<feature type="transmembrane region" description="Helical" evidence="2">
    <location>
        <begin position="632"/>
        <end position="654"/>
    </location>
</feature>
<feature type="transmembrane region" description="Helical" evidence="2">
    <location>
        <begin position="528"/>
        <end position="546"/>
    </location>
</feature>
<dbReference type="InterPro" id="IPR008507">
    <property type="entry name" value="DUF789"/>
</dbReference>
<evidence type="ECO:0000259" key="3">
    <source>
        <dbReference type="Pfam" id="PF07786"/>
    </source>
</evidence>
<name>A0A9E7JNU2_9LILI</name>
<dbReference type="PANTHER" id="PTHR31061">
    <property type="entry name" value="LD22376P"/>
    <property type="match status" value="1"/>
</dbReference>
<feature type="compositionally biased region" description="Low complexity" evidence="1">
    <location>
        <begin position="80"/>
        <end position="89"/>
    </location>
</feature>
<dbReference type="OrthoDB" id="2149840at2759"/>
<feature type="transmembrane region" description="Helical" evidence="2">
    <location>
        <begin position="597"/>
        <end position="620"/>
    </location>
</feature>
<dbReference type="Pfam" id="PF07786">
    <property type="entry name" value="HGSNAT_cat"/>
    <property type="match status" value="1"/>
</dbReference>
<feature type="transmembrane region" description="Helical" evidence="2">
    <location>
        <begin position="808"/>
        <end position="829"/>
    </location>
</feature>
<reference evidence="4" key="1">
    <citation type="submission" date="2022-05" db="EMBL/GenBank/DDBJ databases">
        <title>The Musa troglodytarum L. genome provides insights into the mechanism of non-climacteric behaviour and enrichment of carotenoids.</title>
        <authorList>
            <person name="Wang J."/>
        </authorList>
    </citation>
    <scope>NUCLEOTIDE SEQUENCE</scope>
    <source>
        <tissue evidence="4">Leaf</tissue>
    </source>
</reference>
<gene>
    <name evidence="4" type="ORF">MUK42_26818</name>
</gene>
<organism evidence="4 5">
    <name type="scientific">Musa troglodytarum</name>
    <name type="common">fe'i banana</name>
    <dbReference type="NCBI Taxonomy" id="320322"/>
    <lineage>
        <taxon>Eukaryota</taxon>
        <taxon>Viridiplantae</taxon>
        <taxon>Streptophyta</taxon>
        <taxon>Embryophyta</taxon>
        <taxon>Tracheophyta</taxon>
        <taxon>Spermatophyta</taxon>
        <taxon>Magnoliopsida</taxon>
        <taxon>Liliopsida</taxon>
        <taxon>Zingiberales</taxon>
        <taxon>Musaceae</taxon>
        <taxon>Musa</taxon>
    </lineage>
</organism>
<evidence type="ECO:0000256" key="2">
    <source>
        <dbReference type="SAM" id="Phobius"/>
    </source>
</evidence>
<dbReference type="Proteomes" id="UP001055439">
    <property type="component" value="Chromosome 2"/>
</dbReference>
<feature type="transmembrane region" description="Helical" evidence="2">
    <location>
        <begin position="558"/>
        <end position="577"/>
    </location>
</feature>
<keyword evidence="2" id="KW-0472">Membrane</keyword>
<feature type="compositionally biased region" description="Polar residues" evidence="1">
    <location>
        <begin position="1"/>
        <end position="10"/>
    </location>
</feature>
<feature type="compositionally biased region" description="Low complexity" evidence="1">
    <location>
        <begin position="29"/>
        <end position="41"/>
    </location>
</feature>
<keyword evidence="2" id="KW-0812">Transmembrane</keyword>
<evidence type="ECO:0000313" key="4">
    <source>
        <dbReference type="EMBL" id="URD88247.1"/>
    </source>
</evidence>
<dbReference type="EMBL" id="CP097504">
    <property type="protein sequence ID" value="URD88247.1"/>
    <property type="molecule type" value="Genomic_DNA"/>
</dbReference>
<feature type="transmembrane region" description="Helical" evidence="2">
    <location>
        <begin position="777"/>
        <end position="796"/>
    </location>
</feature>
<keyword evidence="5" id="KW-1185">Reference proteome</keyword>
<dbReference type="PANTHER" id="PTHR31061:SF23">
    <property type="entry name" value="OS05G0155700 PROTEIN"/>
    <property type="match status" value="1"/>
</dbReference>
<dbReference type="InterPro" id="IPR012429">
    <property type="entry name" value="HGSNAT_cat"/>
</dbReference>
<feature type="domain" description="Heparan-alpha-glucosaminide N-acetyltransferase catalytic" evidence="3">
    <location>
        <begin position="487"/>
        <end position="611"/>
    </location>
</feature>
<dbReference type="AlphaFoldDB" id="A0A9E7JNU2"/>
<protein>
    <submittedName>
        <fullName evidence="4">Heparan-alpha-glucosaminide</fullName>
    </submittedName>
</protein>